<sequence length="148" mass="17074">KHPLLLALLTDLLCLLKCYFPRLHQLYSNILDNLCNENPSLTLNFAKCCFAASSFNSKHTVTFPHHNSFNLLFGQCIVFTCGIFDYEKMEKSGHLVLEDLELIIELPPSCIILLSSTLFWHSNIVISPHKSQHTFFDWAHHHHQQTLI</sequence>
<proteinExistence type="predicted"/>
<feature type="signal peptide" evidence="1">
    <location>
        <begin position="1"/>
        <end position="18"/>
    </location>
</feature>
<protein>
    <submittedName>
        <fullName evidence="2">Uncharacterized protein</fullName>
    </submittedName>
</protein>
<dbReference type="Gene3D" id="3.60.130.30">
    <property type="match status" value="1"/>
</dbReference>
<evidence type="ECO:0000256" key="1">
    <source>
        <dbReference type="SAM" id="SignalP"/>
    </source>
</evidence>
<dbReference type="Proteomes" id="UP000297245">
    <property type="component" value="Unassembled WGS sequence"/>
</dbReference>
<organism evidence="2 3">
    <name type="scientific">Dendrothele bispora (strain CBS 962.96)</name>
    <dbReference type="NCBI Taxonomy" id="1314807"/>
    <lineage>
        <taxon>Eukaryota</taxon>
        <taxon>Fungi</taxon>
        <taxon>Dikarya</taxon>
        <taxon>Basidiomycota</taxon>
        <taxon>Agaricomycotina</taxon>
        <taxon>Agaricomycetes</taxon>
        <taxon>Agaricomycetidae</taxon>
        <taxon>Agaricales</taxon>
        <taxon>Agaricales incertae sedis</taxon>
        <taxon>Dendrothele</taxon>
    </lineage>
</organism>
<dbReference type="EMBL" id="ML179261">
    <property type="protein sequence ID" value="THU93015.1"/>
    <property type="molecule type" value="Genomic_DNA"/>
</dbReference>
<reference evidence="2 3" key="1">
    <citation type="journal article" date="2019" name="Nat. Ecol. Evol.">
        <title>Megaphylogeny resolves global patterns of mushroom evolution.</title>
        <authorList>
            <person name="Varga T."/>
            <person name="Krizsan K."/>
            <person name="Foldi C."/>
            <person name="Dima B."/>
            <person name="Sanchez-Garcia M."/>
            <person name="Sanchez-Ramirez S."/>
            <person name="Szollosi G.J."/>
            <person name="Szarkandi J.G."/>
            <person name="Papp V."/>
            <person name="Albert L."/>
            <person name="Andreopoulos W."/>
            <person name="Angelini C."/>
            <person name="Antonin V."/>
            <person name="Barry K.W."/>
            <person name="Bougher N.L."/>
            <person name="Buchanan P."/>
            <person name="Buyck B."/>
            <person name="Bense V."/>
            <person name="Catcheside P."/>
            <person name="Chovatia M."/>
            <person name="Cooper J."/>
            <person name="Damon W."/>
            <person name="Desjardin D."/>
            <person name="Finy P."/>
            <person name="Geml J."/>
            <person name="Haridas S."/>
            <person name="Hughes K."/>
            <person name="Justo A."/>
            <person name="Karasinski D."/>
            <person name="Kautmanova I."/>
            <person name="Kiss B."/>
            <person name="Kocsube S."/>
            <person name="Kotiranta H."/>
            <person name="LaButti K.M."/>
            <person name="Lechner B.E."/>
            <person name="Liimatainen K."/>
            <person name="Lipzen A."/>
            <person name="Lukacs Z."/>
            <person name="Mihaltcheva S."/>
            <person name="Morgado L.N."/>
            <person name="Niskanen T."/>
            <person name="Noordeloos M.E."/>
            <person name="Ohm R.A."/>
            <person name="Ortiz-Santana B."/>
            <person name="Ovrebo C."/>
            <person name="Racz N."/>
            <person name="Riley R."/>
            <person name="Savchenko A."/>
            <person name="Shiryaev A."/>
            <person name="Soop K."/>
            <person name="Spirin V."/>
            <person name="Szebenyi C."/>
            <person name="Tomsovsky M."/>
            <person name="Tulloss R.E."/>
            <person name="Uehling J."/>
            <person name="Grigoriev I.V."/>
            <person name="Vagvolgyi C."/>
            <person name="Papp T."/>
            <person name="Martin F.M."/>
            <person name="Miettinen O."/>
            <person name="Hibbett D.S."/>
            <person name="Nagy L.G."/>
        </authorList>
    </citation>
    <scope>NUCLEOTIDE SEQUENCE [LARGE SCALE GENOMIC DNA]</scope>
    <source>
        <strain evidence="2 3">CBS 962.96</strain>
    </source>
</reference>
<dbReference type="AlphaFoldDB" id="A0A4V4HEY8"/>
<feature type="chain" id="PRO_5020349447" evidence="1">
    <location>
        <begin position="19"/>
        <end position="148"/>
    </location>
</feature>
<dbReference type="OrthoDB" id="3202607at2759"/>
<feature type="non-terminal residue" evidence="2">
    <location>
        <position position="1"/>
    </location>
</feature>
<evidence type="ECO:0000313" key="2">
    <source>
        <dbReference type="EMBL" id="THU93015.1"/>
    </source>
</evidence>
<evidence type="ECO:0000313" key="3">
    <source>
        <dbReference type="Proteomes" id="UP000297245"/>
    </source>
</evidence>
<keyword evidence="3" id="KW-1185">Reference proteome</keyword>
<accession>A0A4V4HEY8</accession>
<keyword evidence="1" id="KW-0732">Signal</keyword>
<gene>
    <name evidence="2" type="ORF">K435DRAFT_670980</name>
</gene>
<name>A0A4V4HEY8_DENBC</name>